<keyword evidence="2" id="KW-1133">Transmembrane helix</keyword>
<keyword evidence="5" id="KW-1185">Reference proteome</keyword>
<feature type="region of interest" description="Disordered" evidence="1">
    <location>
        <begin position="388"/>
        <end position="429"/>
    </location>
</feature>
<sequence length="429" mass="48900">MLISDTTYSGDDVCFTFWYHMYGDNMGTLNVYTKSRNITRKHWSQSGNQGNSWNFANFDIASSEPYTIIFEGISGEHFESDIALDDIIVLQRSCSGLINYSQSCHKTDESISITGCSKYYLQLNNTSIMFDPKFDDCSGVYQEAQTSTRTLCNDIKNSDTCTFNLSEVIMKEPRCFQPNRLLIRYTCEVGMPMYTIIGVSALVVVFIAALVFTVVTCNRRKKAKHSQPCEIRTNPTATERNNSSDYATVNYNEMTDVSLPEIHQTRNENSTTHRERPAITAAIKQVGINCNKYESLSNNRNLFQHIYESESIPTNQYESLTKERELDKHTYESTEHTLPLDITTSIEQEDNICNKYESLSTNRNSVEHIYKSESIPTNQYELLTNQQESVEHTYESTEHESHASAEPNLSQYQSLTNPSESDTHPSTSS</sequence>
<feature type="domain" description="MAM" evidence="3">
    <location>
        <begin position="1"/>
        <end position="96"/>
    </location>
</feature>
<gene>
    <name evidence="4" type="ORF">MCOR_43227</name>
</gene>
<dbReference type="GO" id="GO:0016020">
    <property type="term" value="C:membrane"/>
    <property type="evidence" value="ECO:0007669"/>
    <property type="project" value="InterPro"/>
</dbReference>
<dbReference type="PROSITE" id="PS50060">
    <property type="entry name" value="MAM_2"/>
    <property type="match status" value="1"/>
</dbReference>
<evidence type="ECO:0000256" key="2">
    <source>
        <dbReference type="SAM" id="Phobius"/>
    </source>
</evidence>
<evidence type="ECO:0000259" key="3">
    <source>
        <dbReference type="PROSITE" id="PS50060"/>
    </source>
</evidence>
<dbReference type="InterPro" id="IPR000998">
    <property type="entry name" value="MAM_dom"/>
</dbReference>
<reference evidence="4 5" key="1">
    <citation type="submission" date="2020-06" db="EMBL/GenBank/DDBJ databases">
        <authorList>
            <person name="Li R."/>
            <person name="Bekaert M."/>
        </authorList>
    </citation>
    <scope>NUCLEOTIDE SEQUENCE [LARGE SCALE GENOMIC DNA]</scope>
    <source>
        <strain evidence="5">wild</strain>
    </source>
</reference>
<accession>A0A6J8DT77</accession>
<dbReference type="PANTHER" id="PTHR23282:SF101">
    <property type="entry name" value="MAM DOMAIN-CONTAINING PROTEIN"/>
    <property type="match status" value="1"/>
</dbReference>
<dbReference type="PANTHER" id="PTHR23282">
    <property type="entry name" value="APICAL ENDOSOMAL GLYCOPROTEIN PRECURSOR"/>
    <property type="match status" value="1"/>
</dbReference>
<dbReference type="OrthoDB" id="6102619at2759"/>
<feature type="compositionally biased region" description="Basic and acidic residues" evidence="1">
    <location>
        <begin position="389"/>
        <end position="403"/>
    </location>
</feature>
<dbReference type="InterPro" id="IPR051560">
    <property type="entry name" value="MAM_domain-containing"/>
</dbReference>
<organism evidence="4 5">
    <name type="scientific">Mytilus coruscus</name>
    <name type="common">Sea mussel</name>
    <dbReference type="NCBI Taxonomy" id="42192"/>
    <lineage>
        <taxon>Eukaryota</taxon>
        <taxon>Metazoa</taxon>
        <taxon>Spiralia</taxon>
        <taxon>Lophotrochozoa</taxon>
        <taxon>Mollusca</taxon>
        <taxon>Bivalvia</taxon>
        <taxon>Autobranchia</taxon>
        <taxon>Pteriomorphia</taxon>
        <taxon>Mytilida</taxon>
        <taxon>Mytiloidea</taxon>
        <taxon>Mytilidae</taxon>
        <taxon>Mytilinae</taxon>
        <taxon>Mytilus</taxon>
    </lineage>
</organism>
<dbReference type="Gene3D" id="2.60.120.200">
    <property type="match status" value="1"/>
</dbReference>
<dbReference type="CDD" id="cd06263">
    <property type="entry name" value="MAM"/>
    <property type="match status" value="1"/>
</dbReference>
<dbReference type="Pfam" id="PF00629">
    <property type="entry name" value="MAM"/>
    <property type="match status" value="1"/>
</dbReference>
<dbReference type="InterPro" id="IPR013320">
    <property type="entry name" value="ConA-like_dom_sf"/>
</dbReference>
<name>A0A6J8DT77_MYTCO</name>
<proteinExistence type="predicted"/>
<feature type="compositionally biased region" description="Polar residues" evidence="1">
    <location>
        <begin position="407"/>
        <end position="429"/>
    </location>
</feature>
<evidence type="ECO:0000256" key="1">
    <source>
        <dbReference type="SAM" id="MobiDB-lite"/>
    </source>
</evidence>
<dbReference type="Proteomes" id="UP000507470">
    <property type="component" value="Unassembled WGS sequence"/>
</dbReference>
<protein>
    <recommendedName>
        <fullName evidence="3">MAM domain-containing protein</fullName>
    </recommendedName>
</protein>
<dbReference type="EMBL" id="CACVKT020007669">
    <property type="protein sequence ID" value="CAC5410020.1"/>
    <property type="molecule type" value="Genomic_DNA"/>
</dbReference>
<keyword evidence="2" id="KW-0812">Transmembrane</keyword>
<keyword evidence="2" id="KW-0472">Membrane</keyword>
<evidence type="ECO:0000313" key="4">
    <source>
        <dbReference type="EMBL" id="CAC5410020.1"/>
    </source>
</evidence>
<dbReference type="SUPFAM" id="SSF49899">
    <property type="entry name" value="Concanavalin A-like lectins/glucanases"/>
    <property type="match status" value="1"/>
</dbReference>
<feature type="transmembrane region" description="Helical" evidence="2">
    <location>
        <begin position="193"/>
        <end position="215"/>
    </location>
</feature>
<dbReference type="SMART" id="SM00137">
    <property type="entry name" value="MAM"/>
    <property type="match status" value="1"/>
</dbReference>
<dbReference type="AlphaFoldDB" id="A0A6J8DT77"/>
<evidence type="ECO:0000313" key="5">
    <source>
        <dbReference type="Proteomes" id="UP000507470"/>
    </source>
</evidence>